<keyword evidence="1" id="KW-1133">Transmembrane helix</keyword>
<keyword evidence="3" id="KW-1185">Reference proteome</keyword>
<dbReference type="STRING" id="58117.SAMN05421833_126103"/>
<proteinExistence type="predicted"/>
<keyword evidence="1" id="KW-0472">Membrane</keyword>
<name>A0A1N7G739_9ACTN</name>
<gene>
    <name evidence="2" type="ORF">SAMN05421833_126103</name>
</gene>
<reference evidence="3" key="1">
    <citation type="submission" date="2017-01" db="EMBL/GenBank/DDBJ databases">
        <authorList>
            <person name="Varghese N."/>
            <person name="Submissions S."/>
        </authorList>
    </citation>
    <scope>NUCLEOTIDE SEQUENCE [LARGE SCALE GENOMIC DNA]</scope>
    <source>
        <strain evidence="3">ATCC 12950</strain>
    </source>
</reference>
<evidence type="ECO:0000256" key="1">
    <source>
        <dbReference type="SAM" id="Phobius"/>
    </source>
</evidence>
<evidence type="ECO:0000313" key="3">
    <source>
        <dbReference type="Proteomes" id="UP000186096"/>
    </source>
</evidence>
<evidence type="ECO:0000313" key="2">
    <source>
        <dbReference type="EMBL" id="SIS08423.1"/>
    </source>
</evidence>
<dbReference type="EMBL" id="FTNI01000026">
    <property type="protein sequence ID" value="SIS08423.1"/>
    <property type="molecule type" value="Genomic_DNA"/>
</dbReference>
<protein>
    <submittedName>
        <fullName evidence="2">Uncharacterized protein</fullName>
    </submittedName>
</protein>
<accession>A0A1N7G739</accession>
<keyword evidence="1" id="KW-0812">Transmembrane</keyword>
<feature type="transmembrane region" description="Helical" evidence="1">
    <location>
        <begin position="12"/>
        <end position="32"/>
    </location>
</feature>
<dbReference type="AlphaFoldDB" id="A0A1N7G739"/>
<dbReference type="Proteomes" id="UP000186096">
    <property type="component" value="Unassembled WGS sequence"/>
</dbReference>
<sequence length="33" mass="3467">MDKPNGGRTLALILLTMAVMIAVIVGLAVWAMP</sequence>
<organism evidence="2 3">
    <name type="scientific">Microbispora rosea</name>
    <dbReference type="NCBI Taxonomy" id="58117"/>
    <lineage>
        <taxon>Bacteria</taxon>
        <taxon>Bacillati</taxon>
        <taxon>Actinomycetota</taxon>
        <taxon>Actinomycetes</taxon>
        <taxon>Streptosporangiales</taxon>
        <taxon>Streptosporangiaceae</taxon>
        <taxon>Microbispora</taxon>
    </lineage>
</organism>